<dbReference type="Pfam" id="PF01614">
    <property type="entry name" value="IclR_C"/>
    <property type="match status" value="1"/>
</dbReference>
<keyword evidence="9" id="KW-1185">Reference proteome</keyword>
<dbReference type="EMBL" id="CP017634">
    <property type="protein sequence ID" value="ATW25786.1"/>
    <property type="molecule type" value="Genomic_DNA"/>
</dbReference>
<dbReference type="GO" id="GO:0003700">
    <property type="term" value="F:DNA-binding transcription factor activity"/>
    <property type="evidence" value="ECO:0007669"/>
    <property type="project" value="TreeGrafter"/>
</dbReference>
<dbReference type="PROSITE" id="PS51078">
    <property type="entry name" value="ICLR_ED"/>
    <property type="match status" value="1"/>
</dbReference>
<name>A0A3G1KTL5_FORW1</name>
<dbReference type="PANTHER" id="PTHR30136">
    <property type="entry name" value="HELIX-TURN-HELIX TRANSCRIPTIONAL REGULATOR, ICLR FAMILY"/>
    <property type="match status" value="1"/>
</dbReference>
<dbReference type="Gene3D" id="3.30.450.40">
    <property type="match status" value="1"/>
</dbReference>
<dbReference type="AlphaFoldDB" id="A0A3G1KTL5"/>
<dbReference type="SUPFAM" id="SSF46785">
    <property type="entry name" value="Winged helix' DNA-binding domain"/>
    <property type="match status" value="1"/>
</dbReference>
<proteinExistence type="predicted"/>
<dbReference type="InterPro" id="IPR029016">
    <property type="entry name" value="GAF-like_dom_sf"/>
</dbReference>
<dbReference type="SUPFAM" id="SSF55781">
    <property type="entry name" value="GAF domain-like"/>
    <property type="match status" value="1"/>
</dbReference>
<evidence type="ECO:0000313" key="8">
    <source>
        <dbReference type="EMBL" id="ATW25786.1"/>
    </source>
</evidence>
<dbReference type="RefSeq" id="WP_148135056.1">
    <property type="nucleotide sequence ID" value="NZ_CP017634.1"/>
</dbReference>
<evidence type="ECO:0000256" key="5">
    <source>
        <dbReference type="ARBA" id="ARBA00070406"/>
    </source>
</evidence>
<evidence type="ECO:0000313" key="9">
    <source>
        <dbReference type="Proteomes" id="UP000323521"/>
    </source>
</evidence>
<dbReference type="Proteomes" id="UP000323521">
    <property type="component" value="Chromosome"/>
</dbReference>
<reference evidence="8 9" key="1">
    <citation type="submission" date="2016-10" db="EMBL/GenBank/DDBJ databases">
        <title>Complete Genome Sequence of Peptococcaceae strain DCMF.</title>
        <authorList>
            <person name="Edwards R.J."/>
            <person name="Holland S.I."/>
            <person name="Deshpande N.P."/>
            <person name="Wong Y.K."/>
            <person name="Ertan H."/>
            <person name="Manefield M."/>
            <person name="Russell T.L."/>
            <person name="Lee M.J."/>
        </authorList>
    </citation>
    <scope>NUCLEOTIDE SEQUENCE [LARGE SCALE GENOMIC DNA]</scope>
    <source>
        <strain evidence="8 9">DCMF</strain>
    </source>
</reference>
<dbReference type="GO" id="GO:0003677">
    <property type="term" value="F:DNA binding"/>
    <property type="evidence" value="ECO:0007669"/>
    <property type="project" value="UniProtKB-KW"/>
</dbReference>
<dbReference type="InterPro" id="IPR050707">
    <property type="entry name" value="HTH_MetabolicPath_Reg"/>
</dbReference>
<dbReference type="FunFam" id="1.10.10.10:FF:000056">
    <property type="entry name" value="IclR family transcriptional regulator"/>
    <property type="match status" value="1"/>
</dbReference>
<keyword evidence="3" id="KW-0804">Transcription</keyword>
<evidence type="ECO:0000259" key="7">
    <source>
        <dbReference type="PROSITE" id="PS51078"/>
    </source>
</evidence>
<dbReference type="InterPro" id="IPR036388">
    <property type="entry name" value="WH-like_DNA-bd_sf"/>
</dbReference>
<gene>
    <name evidence="8" type="ORF">DCMF_14345</name>
</gene>
<dbReference type="Pfam" id="PF09339">
    <property type="entry name" value="HTH_IclR"/>
    <property type="match status" value="1"/>
</dbReference>
<keyword evidence="1" id="KW-0805">Transcription regulation</keyword>
<dbReference type="InterPro" id="IPR005471">
    <property type="entry name" value="Tscrpt_reg_IclR_N"/>
</dbReference>
<dbReference type="SMART" id="SM00346">
    <property type="entry name" value="HTH_ICLR"/>
    <property type="match status" value="1"/>
</dbReference>
<dbReference type="PANTHER" id="PTHR30136:SF35">
    <property type="entry name" value="HTH-TYPE TRANSCRIPTIONAL REGULATOR RV1719"/>
    <property type="match status" value="1"/>
</dbReference>
<evidence type="ECO:0000256" key="3">
    <source>
        <dbReference type="ARBA" id="ARBA00023163"/>
    </source>
</evidence>
<keyword evidence="2" id="KW-0238">DNA-binding</keyword>
<dbReference type="GO" id="GO:0045892">
    <property type="term" value="P:negative regulation of DNA-templated transcription"/>
    <property type="evidence" value="ECO:0007669"/>
    <property type="project" value="TreeGrafter"/>
</dbReference>
<dbReference type="OrthoDB" id="9791752at2"/>
<feature type="domain" description="IclR-ED" evidence="7">
    <location>
        <begin position="71"/>
        <end position="256"/>
    </location>
</feature>
<organism evidence="8 9">
    <name type="scientific">Formimonas warabiya</name>
    <dbReference type="NCBI Taxonomy" id="1761012"/>
    <lineage>
        <taxon>Bacteria</taxon>
        <taxon>Bacillati</taxon>
        <taxon>Bacillota</taxon>
        <taxon>Clostridia</taxon>
        <taxon>Eubacteriales</taxon>
        <taxon>Peptococcaceae</taxon>
        <taxon>Candidatus Formimonas</taxon>
    </lineage>
</organism>
<protein>
    <recommendedName>
        <fullName evidence="5">Glycerol operon regulatory protein</fullName>
    </recommendedName>
</protein>
<feature type="domain" description="HTH iclR-type" evidence="6">
    <location>
        <begin position="8"/>
        <end position="70"/>
    </location>
</feature>
<dbReference type="KEGG" id="fwa:DCMF_14345"/>
<evidence type="ECO:0000256" key="4">
    <source>
        <dbReference type="ARBA" id="ARBA00058938"/>
    </source>
</evidence>
<dbReference type="InterPro" id="IPR036390">
    <property type="entry name" value="WH_DNA-bd_sf"/>
</dbReference>
<evidence type="ECO:0000259" key="6">
    <source>
        <dbReference type="PROSITE" id="PS51077"/>
    </source>
</evidence>
<dbReference type="InterPro" id="IPR014757">
    <property type="entry name" value="Tscrpt_reg_IclR_C"/>
</dbReference>
<evidence type="ECO:0000256" key="1">
    <source>
        <dbReference type="ARBA" id="ARBA00023015"/>
    </source>
</evidence>
<sequence>MSQNPKLIQSVQRAIDIMECFDYNKKELSLSEISEILNLNASTVHGILLTLQVNGYIEKIPEKSKYKLGTKLLEKGTLVLEDLDIREIVRPYLKLLTNKYKETSNFCLYQFGNLYIIEKIESPLSFFAMTSKIGLKIPLHASASGKLILANLNQKDLNEVLKKIKLIRYTENTLSDINTIKEVLEKVRIQGYALENEEVELGLYTIAAPIFNHKGEILGTISVLGPTVRIRENEDMIIADLILYSKKISKEFGCNP</sequence>
<accession>A0A3G1KTL5</accession>
<comment type="function">
    <text evidence="4">May be an activator protein for the gylABX operon.</text>
</comment>
<dbReference type="Gene3D" id="1.10.10.10">
    <property type="entry name" value="Winged helix-like DNA-binding domain superfamily/Winged helix DNA-binding domain"/>
    <property type="match status" value="1"/>
</dbReference>
<evidence type="ECO:0000256" key="2">
    <source>
        <dbReference type="ARBA" id="ARBA00023125"/>
    </source>
</evidence>
<dbReference type="PROSITE" id="PS51077">
    <property type="entry name" value="HTH_ICLR"/>
    <property type="match status" value="1"/>
</dbReference>